<proteinExistence type="predicted"/>
<comment type="caution">
    <text evidence="3">The sequence shown here is derived from an EMBL/GenBank/DDBJ whole genome shotgun (WGS) entry which is preliminary data.</text>
</comment>
<dbReference type="Gene3D" id="3.40.50.150">
    <property type="entry name" value="Vaccinia Virus protein VP39"/>
    <property type="match status" value="1"/>
</dbReference>
<dbReference type="InterPro" id="IPR013216">
    <property type="entry name" value="Methyltransf_11"/>
</dbReference>
<keyword evidence="1" id="KW-0808">Transferase</keyword>
<evidence type="ECO:0000313" key="4">
    <source>
        <dbReference type="Proteomes" id="UP000628448"/>
    </source>
</evidence>
<dbReference type="GO" id="GO:0008757">
    <property type="term" value="F:S-adenosylmethionine-dependent methyltransferase activity"/>
    <property type="evidence" value="ECO:0007669"/>
    <property type="project" value="InterPro"/>
</dbReference>
<evidence type="ECO:0000313" key="3">
    <source>
        <dbReference type="EMBL" id="MBG9375451.1"/>
    </source>
</evidence>
<dbReference type="SUPFAM" id="SSF53335">
    <property type="entry name" value="S-adenosyl-L-methionine-dependent methyltransferases"/>
    <property type="match status" value="1"/>
</dbReference>
<sequence>MTTLLNKPVSFVDDQVWTVLPDSFSAPYDGKARLYEWLVQRHWYNRIFWGTSPADYRQFAARAILQGKGNLLDIGCGGLVHTAAIYSKTRRNTFLLDNSTEMLRIGCGRVTRGKINNNLFFLQANAFDMPFNNNSFDSVVSFGIIHLFDDKETFVSEALRVLKPGGDFHFSALIKERPFSIKYLNALHKRKEIGKPYTAEETLAMFNGKVNAINAVVKGSMLFIRGVK</sequence>
<evidence type="ECO:0000259" key="2">
    <source>
        <dbReference type="Pfam" id="PF08241"/>
    </source>
</evidence>
<dbReference type="PANTHER" id="PTHR44068:SF11">
    <property type="entry name" value="GERANYL DIPHOSPHATE 2-C-METHYLTRANSFERASE"/>
    <property type="match status" value="1"/>
</dbReference>
<dbReference type="EMBL" id="JADWYR010000001">
    <property type="protein sequence ID" value="MBG9375451.1"/>
    <property type="molecule type" value="Genomic_DNA"/>
</dbReference>
<reference evidence="3" key="1">
    <citation type="submission" date="2020-11" db="EMBL/GenBank/DDBJ databases">
        <title>Bacterial whole genome sequence for Panacibacter sp. DH6.</title>
        <authorList>
            <person name="Le V."/>
            <person name="Ko S."/>
            <person name="Ahn C.-Y."/>
            <person name="Oh H.-M."/>
        </authorList>
    </citation>
    <scope>NUCLEOTIDE SEQUENCE</scope>
    <source>
        <strain evidence="3">DH6</strain>
    </source>
</reference>
<keyword evidence="3" id="KW-0489">Methyltransferase</keyword>
<keyword evidence="4" id="KW-1185">Reference proteome</keyword>
<gene>
    <name evidence="3" type="ORF">I5907_04350</name>
</gene>
<feature type="domain" description="Methyltransferase type 11" evidence="2">
    <location>
        <begin position="72"/>
        <end position="169"/>
    </location>
</feature>
<dbReference type="InterPro" id="IPR029063">
    <property type="entry name" value="SAM-dependent_MTases_sf"/>
</dbReference>
<evidence type="ECO:0000256" key="1">
    <source>
        <dbReference type="ARBA" id="ARBA00022679"/>
    </source>
</evidence>
<name>A0A931E831_9BACT</name>
<dbReference type="CDD" id="cd02440">
    <property type="entry name" value="AdoMet_MTases"/>
    <property type="match status" value="1"/>
</dbReference>
<dbReference type="PANTHER" id="PTHR44068">
    <property type="entry name" value="ZGC:194242"/>
    <property type="match status" value="1"/>
</dbReference>
<protein>
    <submittedName>
        <fullName evidence="3">Class I SAM-dependent methyltransferase</fullName>
    </submittedName>
</protein>
<dbReference type="Pfam" id="PF08241">
    <property type="entry name" value="Methyltransf_11"/>
    <property type="match status" value="1"/>
</dbReference>
<dbReference type="RefSeq" id="WP_196989503.1">
    <property type="nucleotide sequence ID" value="NZ_JADWYR010000001.1"/>
</dbReference>
<dbReference type="GO" id="GO:0032259">
    <property type="term" value="P:methylation"/>
    <property type="evidence" value="ECO:0007669"/>
    <property type="project" value="UniProtKB-KW"/>
</dbReference>
<accession>A0A931E831</accession>
<organism evidence="3 4">
    <name type="scientific">Panacibacter microcysteis</name>
    <dbReference type="NCBI Taxonomy" id="2793269"/>
    <lineage>
        <taxon>Bacteria</taxon>
        <taxon>Pseudomonadati</taxon>
        <taxon>Bacteroidota</taxon>
        <taxon>Chitinophagia</taxon>
        <taxon>Chitinophagales</taxon>
        <taxon>Chitinophagaceae</taxon>
        <taxon>Panacibacter</taxon>
    </lineage>
</organism>
<dbReference type="Proteomes" id="UP000628448">
    <property type="component" value="Unassembled WGS sequence"/>
</dbReference>
<dbReference type="AlphaFoldDB" id="A0A931E831"/>
<dbReference type="InterPro" id="IPR050447">
    <property type="entry name" value="Erg6_SMT_methyltransf"/>
</dbReference>